<evidence type="ECO:0000313" key="4">
    <source>
        <dbReference type="Proteomes" id="UP001179280"/>
    </source>
</evidence>
<keyword evidence="2" id="KW-0560">Oxidoreductase</keyword>
<proteinExistence type="inferred from homology"/>
<dbReference type="PANTHER" id="PTHR11091">
    <property type="entry name" value="OXIDOREDUCTASE-RELATED"/>
    <property type="match status" value="1"/>
</dbReference>
<dbReference type="Gene3D" id="1.10.1530.10">
    <property type="match status" value="1"/>
</dbReference>
<protein>
    <submittedName>
        <fullName evidence="3">LDH2 family malate/lactate/ureidoglycolate dehydrogenase</fullName>
    </submittedName>
</protein>
<name>A0ABS2SU96_9BACI</name>
<evidence type="ECO:0000256" key="1">
    <source>
        <dbReference type="ARBA" id="ARBA00006056"/>
    </source>
</evidence>
<dbReference type="InterPro" id="IPR043143">
    <property type="entry name" value="Mal/L-sulf/L-lact_DH-like_NADP"/>
</dbReference>
<dbReference type="PANTHER" id="PTHR11091:SF0">
    <property type="entry name" value="MALATE DEHYDROGENASE"/>
    <property type="match status" value="1"/>
</dbReference>
<sequence length="353" mass="38188">MHAKKQALQALITGIFEKAGFKENQAVRLADHLVLANLRGIDSHGVSRVKTYTDRIRSGMIAVDDDYRVERDLPSSCVIDGNNQMGILLATDAIQLAVKKAKATGIGIVGIRRSNHCGMLADYVKYAADNDCVALATTNAPPSMAPWGGKAAFFGTNPLAYGIPVADAEPLVFDMATSVVARGKIRLALKNNTSIPFGWAVSKEGKPTDDPTIALDGGTVLPVGGPKGYGLAFFVEVLSALMTGASFGPHLGSLYNQEEQDVGQFFLVFRADLFVELDDFKQRMAQMATEVKANPHADGVKEIFLPGELEYREQAKREKKGIPLTEAVVRELEEVAAFYGVAMDRSNLLIERV</sequence>
<dbReference type="Proteomes" id="UP001179280">
    <property type="component" value="Unassembled WGS sequence"/>
</dbReference>
<dbReference type="InterPro" id="IPR043144">
    <property type="entry name" value="Mal/L-sulf/L-lact_DH-like_ah"/>
</dbReference>
<comment type="similarity">
    <text evidence="1">Belongs to the LDH2/MDH2 oxidoreductase family.</text>
</comment>
<accession>A0ABS2SU96</accession>
<dbReference type="EMBL" id="JAFBCV010000006">
    <property type="protein sequence ID" value="MBM7839083.1"/>
    <property type="molecule type" value="Genomic_DNA"/>
</dbReference>
<dbReference type="RefSeq" id="WP_204466410.1">
    <property type="nucleotide sequence ID" value="NZ_JAFBCV010000006.1"/>
</dbReference>
<dbReference type="Pfam" id="PF02615">
    <property type="entry name" value="Ldh_2"/>
    <property type="match status" value="1"/>
</dbReference>
<organism evidence="3 4">
    <name type="scientific">Shouchella xiaoxiensis</name>
    <dbReference type="NCBI Taxonomy" id="766895"/>
    <lineage>
        <taxon>Bacteria</taxon>
        <taxon>Bacillati</taxon>
        <taxon>Bacillota</taxon>
        <taxon>Bacilli</taxon>
        <taxon>Bacillales</taxon>
        <taxon>Bacillaceae</taxon>
        <taxon>Shouchella</taxon>
    </lineage>
</organism>
<dbReference type="InterPro" id="IPR036111">
    <property type="entry name" value="Mal/L-sulfo/L-lacto_DH-like_sf"/>
</dbReference>
<dbReference type="SUPFAM" id="SSF89733">
    <property type="entry name" value="L-sulfolactate dehydrogenase-like"/>
    <property type="match status" value="1"/>
</dbReference>
<evidence type="ECO:0000313" key="3">
    <source>
        <dbReference type="EMBL" id="MBM7839083.1"/>
    </source>
</evidence>
<dbReference type="InterPro" id="IPR003767">
    <property type="entry name" value="Malate/L-lactate_DH-like"/>
</dbReference>
<keyword evidence="4" id="KW-1185">Reference proteome</keyword>
<dbReference type="Gene3D" id="3.30.1370.60">
    <property type="entry name" value="Hypothetical oxidoreductase yiak, domain 2"/>
    <property type="match status" value="1"/>
</dbReference>
<gene>
    <name evidence="3" type="ORF">JOC54_002353</name>
</gene>
<evidence type="ECO:0000256" key="2">
    <source>
        <dbReference type="ARBA" id="ARBA00023002"/>
    </source>
</evidence>
<comment type="caution">
    <text evidence="3">The sequence shown here is derived from an EMBL/GenBank/DDBJ whole genome shotgun (WGS) entry which is preliminary data.</text>
</comment>
<reference evidence="3" key="1">
    <citation type="submission" date="2021-01" db="EMBL/GenBank/DDBJ databases">
        <title>Genomic Encyclopedia of Type Strains, Phase IV (KMG-IV): sequencing the most valuable type-strain genomes for metagenomic binning, comparative biology and taxonomic classification.</title>
        <authorList>
            <person name="Goeker M."/>
        </authorList>
    </citation>
    <scope>NUCLEOTIDE SEQUENCE</scope>
    <source>
        <strain evidence="3">DSM 21943</strain>
    </source>
</reference>